<keyword evidence="2" id="KW-1185">Reference proteome</keyword>
<dbReference type="InterPro" id="IPR011990">
    <property type="entry name" value="TPR-like_helical_dom_sf"/>
</dbReference>
<protein>
    <recommendedName>
        <fullName evidence="3">Tetratricopeptide repeat protein</fullName>
    </recommendedName>
</protein>
<gene>
    <name evidence="1" type="ORF">DTO57_08145</name>
</gene>
<dbReference type="AlphaFoldDB" id="A0A367Y2J2"/>
<dbReference type="RefSeq" id="WP_114117707.1">
    <property type="nucleotide sequence ID" value="NZ_BMHU01000003.1"/>
</dbReference>
<accession>A0A367Y2J2</accession>
<dbReference type="OrthoDB" id="56388at2"/>
<dbReference type="EMBL" id="QORO01000002">
    <property type="protein sequence ID" value="RCK60093.1"/>
    <property type="molecule type" value="Genomic_DNA"/>
</dbReference>
<dbReference type="SUPFAM" id="SSF48452">
    <property type="entry name" value="TPR-like"/>
    <property type="match status" value="1"/>
</dbReference>
<dbReference type="Gene3D" id="1.25.40.10">
    <property type="entry name" value="Tetratricopeptide repeat domain"/>
    <property type="match status" value="1"/>
</dbReference>
<evidence type="ECO:0000313" key="1">
    <source>
        <dbReference type="EMBL" id="RCK60093.1"/>
    </source>
</evidence>
<sequence length="932" mass="99634">MSEPTTATEALEALDNIFMGPERLAAAQLAVRLADEEGDEDLAYKARMRLTSAASWLDDTEIMIPSYGWCVAKHDSDPARFPIDPFGEEDGADLLFQGKWMASDLAQNSGFPLAQIENVVDDLERRFREAGLSMHGLLQVRRDLALSSGDIELAQRVTTERDLHPKDDHSHCDACVRSSDVDLALASGDPERAMALWQEIHEGNYSCGEEPERVDATMLLPMLRAGRTDEALAMHASAYRLVRQYHADGMMFSQHLPFLAVSGNLTRGLDMIERHMPSIGAAPFNERNTMHTLSRVAVLLDALVDAGRGDVPVRGSDDAGLRRLLGHEGVLTAAQFAERAWATADALATRLDERDQTTGSASKVASRKALRGERIPAPFGGEGYTPAAVADEALPSDARGWASLARRREMWGASAVSVEEAREKALTDPRFAPVVWSDRIDSAVERGDEAGVAELLARRIDALRAAGWGELADAQERLGRFAAPGAEEGAAAAISDELDRGADEPDAWAWLLSAFLTVGAQPDADDPDGRLNAVDAALESLTEEDPFLLFVRLSTLRIVTLLNSQRGPEAGEAALAALKDPRAEGQPASELRRLGAIGLAHADRRDEAIELLDGLLTDVAQAEGKADYAAEVARTAGLMLAETGRFDESVARLEFAVRASERSGEPDPSLTWQLGSAQHAAGYAQAALETFEDIYRAESAAEAAPAEILPTLMKLAEVAQEAGDPGLAYRSYMEAVGLADELGQPRAIVSVQSALGNLEREHGDPDAVEAFEEAVEAARKLDDEEPWTLVEALHNLGATRMQFGDAEGAEDLDEAQSIAVAAGNAGAGVDIEISRGIGLRQMEDVAGAAAVFEGAADRAAEFGGGLAAVANMHAAVALEELGEIARAEARYRTSLANGEEGTGVYVGAVMRLATMLDGQGRESDANELRGLL</sequence>
<comment type="caution">
    <text evidence="1">The sequence shown here is derived from an EMBL/GenBank/DDBJ whole genome shotgun (WGS) entry which is preliminary data.</text>
</comment>
<reference evidence="1 2" key="1">
    <citation type="submission" date="2018-07" db="EMBL/GenBank/DDBJ databases">
        <title>Microbacterium endoborsara sp. nov., a novel actinobacterium isolated from Borszczowia aralocaspica.</title>
        <authorList>
            <person name="An D."/>
        </authorList>
    </citation>
    <scope>NUCLEOTIDE SEQUENCE [LARGE SCALE GENOMIC DNA]</scope>
    <source>
        <strain evidence="1 2">C1.15228</strain>
    </source>
</reference>
<evidence type="ECO:0000313" key="2">
    <source>
        <dbReference type="Proteomes" id="UP000253508"/>
    </source>
</evidence>
<dbReference type="Proteomes" id="UP000253508">
    <property type="component" value="Unassembled WGS sequence"/>
</dbReference>
<proteinExistence type="predicted"/>
<name>A0A367Y2J2_9MICO</name>
<evidence type="ECO:0008006" key="3">
    <source>
        <dbReference type="Google" id="ProtNLM"/>
    </source>
</evidence>
<organism evidence="1 2">
    <name type="scientific">Microbacterium sorbitolivorans</name>
    <dbReference type="NCBI Taxonomy" id="1867410"/>
    <lineage>
        <taxon>Bacteria</taxon>
        <taxon>Bacillati</taxon>
        <taxon>Actinomycetota</taxon>
        <taxon>Actinomycetes</taxon>
        <taxon>Micrococcales</taxon>
        <taxon>Microbacteriaceae</taxon>
        <taxon>Microbacterium</taxon>
    </lineage>
</organism>